<dbReference type="GO" id="GO:0015297">
    <property type="term" value="F:antiporter activity"/>
    <property type="evidence" value="ECO:0007669"/>
    <property type="project" value="InterPro"/>
</dbReference>
<feature type="transmembrane region" description="Helical" evidence="3">
    <location>
        <begin position="101"/>
        <end position="124"/>
    </location>
</feature>
<keyword evidence="3" id="KW-0812">Transmembrane</keyword>
<evidence type="ECO:0000256" key="3">
    <source>
        <dbReference type="SAM" id="Phobius"/>
    </source>
</evidence>
<comment type="similarity">
    <text evidence="1">Belongs to the multi antimicrobial extrusion (MATE) (TC 2.A.66.1) family.</text>
</comment>
<dbReference type="OrthoDB" id="2126698at2759"/>
<evidence type="ECO:0000256" key="2">
    <source>
        <dbReference type="ARBA" id="ARBA00022448"/>
    </source>
</evidence>
<evidence type="ECO:0000313" key="4">
    <source>
        <dbReference type="EMBL" id="TMW65198.1"/>
    </source>
</evidence>
<feature type="transmembrane region" description="Helical" evidence="3">
    <location>
        <begin position="431"/>
        <end position="452"/>
    </location>
</feature>
<sequence length="554" mass="60158">MTEHEHKPLLQTQEPPVDLKSEFWQLTSMSLQVSLSTFARMALESVDSAFLGHISSEALAASSLAIVWTNVPLMAVWSGTAPITTLCGQAWGAKNGELAGIWLQMGLVITSILMIPIFIWYWSVGIVLESSTDDEQVVELGIRFARIVSFSIWPALIYACVRLYFQAMGIVAPTTVVGTVSLGVSVTANYVLIYGAWGWGGMGFDGSPLATVIASWFQPIALISYAVLYKKMHLQAWGGWDFKTFTPERIKTFLRIAGPVASNSLVSSLANSAMALIAAKLGSDVIAANAVISGLWGVLWALFWGFGCATQVRVANHLGANRPRAAKKVGLLGFGCTTAWVLLLGIGASILRHRLFYLYTTDDDLLNLCMLVQPIFICGFMIESLEILTSSILTAMGEVNVTAWASLLATWFIELPLAYIGAVVLGYGFPLLWYAICVMEIVKLSVYVYTLSKIDWGAMAQRALEMMEATGENEGDVLEDSTNVAISEAGNTPMGITRVMHSPANAPLLTPTSRGERWGIDTEGLVYRRGSASFVSPSGERSNSFDRVYASGNY</sequence>
<gene>
    <name evidence="4" type="ORF">Poli38472_009365</name>
</gene>
<dbReference type="GO" id="GO:0005886">
    <property type="term" value="C:plasma membrane"/>
    <property type="evidence" value="ECO:0007669"/>
    <property type="project" value="TreeGrafter"/>
</dbReference>
<dbReference type="PANTHER" id="PTHR43298">
    <property type="entry name" value="MULTIDRUG RESISTANCE PROTEIN NORM-RELATED"/>
    <property type="match status" value="1"/>
</dbReference>
<accession>A0A8K1CMU3</accession>
<name>A0A8K1CMU3_PYTOL</name>
<feature type="transmembrane region" description="Helical" evidence="3">
    <location>
        <begin position="144"/>
        <end position="165"/>
    </location>
</feature>
<proteinExistence type="inferred from homology"/>
<dbReference type="NCBIfam" id="TIGR00797">
    <property type="entry name" value="matE"/>
    <property type="match status" value="1"/>
</dbReference>
<dbReference type="Proteomes" id="UP000794436">
    <property type="component" value="Unassembled WGS sequence"/>
</dbReference>
<evidence type="ECO:0008006" key="6">
    <source>
        <dbReference type="Google" id="ProtNLM"/>
    </source>
</evidence>
<organism evidence="4 5">
    <name type="scientific">Pythium oligandrum</name>
    <name type="common">Mycoparasitic fungus</name>
    <dbReference type="NCBI Taxonomy" id="41045"/>
    <lineage>
        <taxon>Eukaryota</taxon>
        <taxon>Sar</taxon>
        <taxon>Stramenopiles</taxon>
        <taxon>Oomycota</taxon>
        <taxon>Peronosporomycetes</taxon>
        <taxon>Pythiales</taxon>
        <taxon>Pythiaceae</taxon>
        <taxon>Pythium</taxon>
    </lineage>
</organism>
<dbReference type="GO" id="GO:0042910">
    <property type="term" value="F:xenobiotic transmembrane transporter activity"/>
    <property type="evidence" value="ECO:0007669"/>
    <property type="project" value="InterPro"/>
</dbReference>
<keyword evidence="3" id="KW-1133">Transmembrane helix</keyword>
<feature type="transmembrane region" description="Helical" evidence="3">
    <location>
        <begin position="253"/>
        <end position="279"/>
    </location>
</feature>
<feature type="transmembrane region" description="Helical" evidence="3">
    <location>
        <begin position="285"/>
        <end position="308"/>
    </location>
</feature>
<dbReference type="InterPro" id="IPR002528">
    <property type="entry name" value="MATE_fam"/>
</dbReference>
<feature type="transmembrane region" description="Helical" evidence="3">
    <location>
        <begin position="401"/>
        <end position="425"/>
    </location>
</feature>
<feature type="transmembrane region" description="Helical" evidence="3">
    <location>
        <begin position="371"/>
        <end position="389"/>
    </location>
</feature>
<dbReference type="AlphaFoldDB" id="A0A8K1CMU3"/>
<keyword evidence="5" id="KW-1185">Reference proteome</keyword>
<reference evidence="4" key="1">
    <citation type="submission" date="2019-03" db="EMBL/GenBank/DDBJ databases">
        <title>Long read genome sequence of the mycoparasitic Pythium oligandrum ATCC 38472 isolated from sugarbeet rhizosphere.</title>
        <authorList>
            <person name="Gaulin E."/>
        </authorList>
    </citation>
    <scope>NUCLEOTIDE SEQUENCE</scope>
    <source>
        <strain evidence="4">ATCC 38472_TT</strain>
    </source>
</reference>
<feature type="transmembrane region" description="Helical" evidence="3">
    <location>
        <begin position="209"/>
        <end position="228"/>
    </location>
</feature>
<keyword evidence="2" id="KW-0813">Transport</keyword>
<dbReference type="InterPro" id="IPR050222">
    <property type="entry name" value="MATE_MdtK"/>
</dbReference>
<comment type="caution">
    <text evidence="4">The sequence shown here is derived from an EMBL/GenBank/DDBJ whole genome shotgun (WGS) entry which is preliminary data.</text>
</comment>
<feature type="transmembrane region" description="Helical" evidence="3">
    <location>
        <begin position="177"/>
        <end position="197"/>
    </location>
</feature>
<keyword evidence="3" id="KW-0472">Membrane</keyword>
<protein>
    <recommendedName>
        <fullName evidence="6">Multidrug and toxic compound extrusion protein</fullName>
    </recommendedName>
</protein>
<evidence type="ECO:0000313" key="5">
    <source>
        <dbReference type="Proteomes" id="UP000794436"/>
    </source>
</evidence>
<dbReference type="Pfam" id="PF01554">
    <property type="entry name" value="MatE"/>
    <property type="match status" value="2"/>
</dbReference>
<feature type="transmembrane region" description="Helical" evidence="3">
    <location>
        <begin position="329"/>
        <end position="351"/>
    </location>
</feature>
<dbReference type="EMBL" id="SPLM01000038">
    <property type="protein sequence ID" value="TMW65198.1"/>
    <property type="molecule type" value="Genomic_DNA"/>
</dbReference>
<dbReference type="PANTHER" id="PTHR43298:SF2">
    <property type="entry name" value="FMN_FAD EXPORTER YEEO-RELATED"/>
    <property type="match status" value="1"/>
</dbReference>
<evidence type="ECO:0000256" key="1">
    <source>
        <dbReference type="ARBA" id="ARBA00010199"/>
    </source>
</evidence>